<dbReference type="AlphaFoldDB" id="A0A6I8PFS0"/>
<evidence type="ECO:0000256" key="11">
    <source>
        <dbReference type="SAM" id="SignalP"/>
    </source>
</evidence>
<gene>
    <name evidence="13" type="primary">CD5L</name>
</gene>
<dbReference type="GO" id="GO:0016020">
    <property type="term" value="C:membrane"/>
    <property type="evidence" value="ECO:0007669"/>
    <property type="project" value="InterPro"/>
</dbReference>
<evidence type="ECO:0000259" key="12">
    <source>
        <dbReference type="PROSITE" id="PS50287"/>
    </source>
</evidence>
<dbReference type="Bgee" id="ENSOANG00000047977">
    <property type="expression patterns" value="Expressed in adult mammalian kidney and 7 other cell types or tissues"/>
</dbReference>
<feature type="region of interest" description="Disordered" evidence="10">
    <location>
        <begin position="355"/>
        <end position="417"/>
    </location>
</feature>
<protein>
    <recommendedName>
        <fullName evidence="8">Soluble scavenger receptor cysteine-rich domain-containing protein SSC5D</fullName>
    </recommendedName>
</protein>
<feature type="chain" id="PRO_5026108655" description="Soluble scavenger receptor cysteine-rich domain-containing protein SSC5D" evidence="11">
    <location>
        <begin position="19"/>
        <end position="417"/>
    </location>
</feature>
<keyword evidence="1 11" id="KW-0732">Signal</keyword>
<feature type="disulfide bond" evidence="9">
    <location>
        <begin position="101"/>
        <end position="111"/>
    </location>
</feature>
<evidence type="ECO:0000256" key="10">
    <source>
        <dbReference type="SAM" id="MobiDB-lite"/>
    </source>
</evidence>
<dbReference type="Gene3D" id="3.10.250.10">
    <property type="entry name" value="SRCR-like domain"/>
    <property type="match status" value="3"/>
</dbReference>
<evidence type="ECO:0000256" key="4">
    <source>
        <dbReference type="ARBA" id="ARBA00023170"/>
    </source>
</evidence>
<keyword evidence="14" id="KW-1185">Reference proteome</keyword>
<dbReference type="FunFam" id="3.10.250.10:FF:000010">
    <property type="entry name" value="T-cell differentiation antigen CD6"/>
    <property type="match status" value="2"/>
</dbReference>
<feature type="domain" description="SRCR" evidence="12">
    <location>
        <begin position="138"/>
        <end position="239"/>
    </location>
</feature>
<dbReference type="FunCoup" id="A0A6I8PFS0">
    <property type="interactions" value="3"/>
</dbReference>
<dbReference type="InterPro" id="IPR001190">
    <property type="entry name" value="SRCR"/>
</dbReference>
<evidence type="ECO:0000256" key="6">
    <source>
        <dbReference type="ARBA" id="ARBA00058074"/>
    </source>
</evidence>
<evidence type="ECO:0000256" key="3">
    <source>
        <dbReference type="ARBA" id="ARBA00023157"/>
    </source>
</evidence>
<keyword evidence="3 9" id="KW-1015">Disulfide bond</keyword>
<dbReference type="FunFam" id="3.10.250.10:FF:000007">
    <property type="entry name" value="Soluble scavenger receptor cysteine-rich domain-containing protein SSC5D"/>
    <property type="match status" value="1"/>
</dbReference>
<accession>A0A6I8PFS0</accession>
<reference evidence="13 14" key="1">
    <citation type="journal article" date="2008" name="Nature">
        <title>Genome analysis of the platypus reveals unique signatures of evolution.</title>
        <authorList>
            <person name="Warren W.C."/>
            <person name="Hillier L.W."/>
            <person name="Marshall Graves J.A."/>
            <person name="Birney E."/>
            <person name="Ponting C.P."/>
            <person name="Grutzner F."/>
            <person name="Belov K."/>
            <person name="Miller W."/>
            <person name="Clarke L."/>
            <person name="Chinwalla A.T."/>
            <person name="Yang S.P."/>
            <person name="Heger A."/>
            <person name="Locke D.P."/>
            <person name="Miethke P."/>
            <person name="Waters P.D."/>
            <person name="Veyrunes F."/>
            <person name="Fulton L."/>
            <person name="Fulton B."/>
            <person name="Graves T."/>
            <person name="Wallis J."/>
            <person name="Puente X.S."/>
            <person name="Lopez-Otin C."/>
            <person name="Ordonez G.R."/>
            <person name="Eichler E.E."/>
            <person name="Chen L."/>
            <person name="Cheng Z."/>
            <person name="Deakin J.E."/>
            <person name="Alsop A."/>
            <person name="Thompson K."/>
            <person name="Kirby P."/>
            <person name="Papenfuss A.T."/>
            <person name="Wakefield M.J."/>
            <person name="Olender T."/>
            <person name="Lancet D."/>
            <person name="Huttley G.A."/>
            <person name="Smit A.F."/>
            <person name="Pask A."/>
            <person name="Temple-Smith P."/>
            <person name="Batzer M.A."/>
            <person name="Walker J.A."/>
            <person name="Konkel M.K."/>
            <person name="Harris R.S."/>
            <person name="Whittington C.M."/>
            <person name="Wong E.S."/>
            <person name="Gemmell N.J."/>
            <person name="Buschiazzo E."/>
            <person name="Vargas Jentzsch I.M."/>
            <person name="Merkel A."/>
            <person name="Schmitz J."/>
            <person name="Zemann A."/>
            <person name="Churakov G."/>
            <person name="Kriegs J.O."/>
            <person name="Brosius J."/>
            <person name="Murchison E.P."/>
            <person name="Sachidanandam R."/>
            <person name="Smith C."/>
            <person name="Hannon G.J."/>
            <person name="Tsend-Ayush E."/>
            <person name="McMillan D."/>
            <person name="Attenborough R."/>
            <person name="Rens W."/>
            <person name="Ferguson-Smith M."/>
            <person name="Lefevre C.M."/>
            <person name="Sharp J.A."/>
            <person name="Nicholas K.R."/>
            <person name="Ray D.A."/>
            <person name="Kube M."/>
            <person name="Reinhardt R."/>
            <person name="Pringle T.H."/>
            <person name="Taylor J."/>
            <person name="Jones R.C."/>
            <person name="Nixon B."/>
            <person name="Dacheux J.L."/>
            <person name="Niwa H."/>
            <person name="Sekita Y."/>
            <person name="Huang X."/>
            <person name="Stark A."/>
            <person name="Kheradpour P."/>
            <person name="Kellis M."/>
            <person name="Flicek P."/>
            <person name="Chen Y."/>
            <person name="Webber C."/>
            <person name="Hardison R."/>
            <person name="Nelson J."/>
            <person name="Hallsworth-Pepin K."/>
            <person name="Delehaunty K."/>
            <person name="Markovic C."/>
            <person name="Minx P."/>
            <person name="Feng Y."/>
            <person name="Kremitzki C."/>
            <person name="Mitreva M."/>
            <person name="Glasscock J."/>
            <person name="Wylie T."/>
            <person name="Wohldmann P."/>
            <person name="Thiru P."/>
            <person name="Nhan M.N."/>
            <person name="Pohl C.S."/>
            <person name="Smith S.M."/>
            <person name="Hou S."/>
            <person name="Nefedov M."/>
            <person name="de Jong P.J."/>
            <person name="Renfree M.B."/>
            <person name="Mardis E.R."/>
            <person name="Wilson R.K."/>
        </authorList>
    </citation>
    <scope>NUCLEOTIDE SEQUENCE [LARGE SCALE GENOMIC DNA]</scope>
    <source>
        <strain evidence="13 14">Glennie</strain>
    </source>
</reference>
<dbReference type="OMA" id="EQKGQWG"/>
<feature type="signal peptide" evidence="11">
    <location>
        <begin position="1"/>
        <end position="18"/>
    </location>
</feature>
<feature type="disulfide bond" evidence="9">
    <location>
        <begin position="315"/>
        <end position="325"/>
    </location>
</feature>
<feature type="domain" description="SRCR" evidence="12">
    <location>
        <begin position="244"/>
        <end position="350"/>
    </location>
</feature>
<evidence type="ECO:0000256" key="2">
    <source>
        <dbReference type="ARBA" id="ARBA00022737"/>
    </source>
</evidence>
<name>A0A6I8PFS0_ORNAN</name>
<dbReference type="PANTHER" id="PTHR48071">
    <property type="entry name" value="SRCR DOMAIN-CONTAINING PROTEIN"/>
    <property type="match status" value="1"/>
</dbReference>
<dbReference type="PROSITE" id="PS50287">
    <property type="entry name" value="SRCR_2"/>
    <property type="match status" value="3"/>
</dbReference>
<feature type="compositionally biased region" description="Gly residues" evidence="10">
    <location>
        <begin position="355"/>
        <end position="369"/>
    </location>
</feature>
<feature type="domain" description="SRCR" evidence="12">
    <location>
        <begin position="29"/>
        <end position="130"/>
    </location>
</feature>
<comment type="caution">
    <text evidence="9">Lacks conserved residue(s) required for the propagation of feature annotation.</text>
</comment>
<evidence type="ECO:0000256" key="1">
    <source>
        <dbReference type="ARBA" id="ARBA00022729"/>
    </source>
</evidence>
<dbReference type="PRINTS" id="PR00258">
    <property type="entry name" value="SPERACTRCPTR"/>
</dbReference>
<reference evidence="13" key="3">
    <citation type="submission" date="2025-09" db="UniProtKB">
        <authorList>
            <consortium name="Ensembl"/>
        </authorList>
    </citation>
    <scope>IDENTIFICATION</scope>
    <source>
        <strain evidence="13">Glennie</strain>
    </source>
</reference>
<sequence length="417" mass="44837">MAPLFPLLLATCLGLGLTGTTPSPASPRTRLVNGPHRCAGRVEVLRDGRWGTVCDDGWDAADVAVLCRELGCGPARETPVAALYPPPAPAGSPVWLQNVQCRGSEPELALCEFEEAFNCDRKEDAGAVCEAPEDEVAWRLVDGPDPCSGRVEVEYAGQWGTVCGEGWDMRDARVLCRELGCGRPGWARARCDGTGGGAGPVWLSRLQCRGHEDRLTRCPHLPWGRNNCTHLEDAWVRCREPFALRLTGGPHRCSGRLEVLRDGAWGTVCDEGWGRRQEQVVCRQLGCGEPRRQPARTRKRFGLGPGPFWPQSLRCSGREASLEDCAHRPWAPAPPQHPCTQHQVAAVVCLGPGAGADGRGGPRGGGARGPTGTRTPECARMNEGTNGRRRKEVGPGPERDPSSPGAWCGALHPVSAQ</sequence>
<keyword evidence="5" id="KW-0325">Glycoprotein</keyword>
<dbReference type="Pfam" id="PF00530">
    <property type="entry name" value="SRCR"/>
    <property type="match status" value="3"/>
</dbReference>
<dbReference type="SUPFAM" id="SSF56487">
    <property type="entry name" value="SRCR-like"/>
    <property type="match status" value="3"/>
</dbReference>
<comment type="subunit">
    <text evidence="7">Interacts with LGALS1 and laminin.</text>
</comment>
<dbReference type="Proteomes" id="UP000002279">
    <property type="component" value="Chromosome X5"/>
</dbReference>
<feature type="disulfide bond" evidence="9">
    <location>
        <begin position="208"/>
        <end position="218"/>
    </location>
</feature>
<dbReference type="PANTHER" id="PTHR48071:SF18">
    <property type="entry name" value="DELETED IN MALIGNANT BRAIN TUMORS 1 PROTEIN-RELATED"/>
    <property type="match status" value="1"/>
</dbReference>
<keyword evidence="4" id="KW-0675">Receptor</keyword>
<comment type="function">
    <text evidence="6">Binds to extracellular matrix proteins. Binds to pathogen-associated molecular patterns (PAMPs) present on the cell walls of Gram-positive and Gram-negative bacteria and fungi, behaving as a pattern recognition receptor (PRR). Induces bacterial and fungal aggregation and subsequent inhibition of PAMP-induced cytokine release. Does not possess intrinsic bactericidal activity. May play a role in the innate defense and homeostasis of certain epithelial surfaces.</text>
</comment>
<evidence type="ECO:0000256" key="8">
    <source>
        <dbReference type="ARBA" id="ARBA00069168"/>
    </source>
</evidence>
<evidence type="ECO:0000256" key="7">
    <source>
        <dbReference type="ARBA" id="ARBA00064153"/>
    </source>
</evidence>
<dbReference type="InParanoid" id="A0A6I8PFS0"/>
<dbReference type="SMART" id="SM00202">
    <property type="entry name" value="SR"/>
    <property type="match status" value="3"/>
</dbReference>
<dbReference type="Ensembl" id="ENSOANT00000050168.1">
    <property type="protein sequence ID" value="ENSOANP00000052766.1"/>
    <property type="gene ID" value="ENSOANG00000047977.1"/>
</dbReference>
<evidence type="ECO:0000313" key="14">
    <source>
        <dbReference type="Proteomes" id="UP000002279"/>
    </source>
</evidence>
<evidence type="ECO:0000256" key="9">
    <source>
        <dbReference type="PROSITE-ProRule" id="PRU00196"/>
    </source>
</evidence>
<reference evidence="13" key="2">
    <citation type="submission" date="2025-08" db="UniProtKB">
        <authorList>
            <consortium name="Ensembl"/>
        </authorList>
    </citation>
    <scope>IDENTIFICATION</scope>
    <source>
        <strain evidence="13">Glennie</strain>
    </source>
</reference>
<organism evidence="13 14">
    <name type="scientific">Ornithorhynchus anatinus</name>
    <name type="common">Duckbill platypus</name>
    <dbReference type="NCBI Taxonomy" id="9258"/>
    <lineage>
        <taxon>Eukaryota</taxon>
        <taxon>Metazoa</taxon>
        <taxon>Chordata</taxon>
        <taxon>Craniata</taxon>
        <taxon>Vertebrata</taxon>
        <taxon>Euteleostomi</taxon>
        <taxon>Mammalia</taxon>
        <taxon>Monotremata</taxon>
        <taxon>Ornithorhynchidae</taxon>
        <taxon>Ornithorhynchus</taxon>
    </lineage>
</organism>
<evidence type="ECO:0000313" key="13">
    <source>
        <dbReference type="Ensembl" id="ENSOANP00000052766.1"/>
    </source>
</evidence>
<dbReference type="InterPro" id="IPR036772">
    <property type="entry name" value="SRCR-like_dom_sf"/>
</dbReference>
<dbReference type="PROSITE" id="PS00420">
    <property type="entry name" value="SRCR_1"/>
    <property type="match status" value="3"/>
</dbReference>
<evidence type="ECO:0000256" key="5">
    <source>
        <dbReference type="ARBA" id="ARBA00023180"/>
    </source>
</evidence>
<dbReference type="GeneTree" id="ENSGT00940000161974"/>
<keyword evidence="2" id="KW-0677">Repeat</keyword>
<proteinExistence type="predicted"/>